<name>A0A923SEA0_9BURK</name>
<dbReference type="Proteomes" id="UP000608513">
    <property type="component" value="Unassembled WGS sequence"/>
</dbReference>
<accession>A0A923SEA0</accession>
<sequence length="161" mass="17011">MLNLKPVLYIQISPERLTVTNARTGASISEVPEIAMAPDGERVVAIGAEARTAAAAGSARVLNPFGHPRTLISDFTAADQVVRAFVKRSFAGSVQLMKPRIVIHPLGDPEGGFTQVERRAIRELAAGAGAGQVVVWTGRPLTNAEVLESRFPAGEGVAEET</sequence>
<reference evidence="1" key="1">
    <citation type="submission" date="2020-08" db="EMBL/GenBank/DDBJ databases">
        <title>Ramlibacter sp. USB13 16S ribosomal RNA gene genome sequencing and assembly.</title>
        <authorList>
            <person name="Kang M."/>
        </authorList>
    </citation>
    <scope>NUCLEOTIDE SEQUENCE</scope>
    <source>
        <strain evidence="1">USB13</strain>
    </source>
</reference>
<protein>
    <submittedName>
        <fullName evidence="1">Rod shape-determining protein</fullName>
    </submittedName>
</protein>
<gene>
    <name evidence="1" type="ORF">H8N03_24405</name>
</gene>
<dbReference type="RefSeq" id="WP_187078844.1">
    <property type="nucleotide sequence ID" value="NZ_JACORT010000014.1"/>
</dbReference>
<dbReference type="InterPro" id="IPR056546">
    <property type="entry name" value="MreB_MamK-like"/>
</dbReference>
<dbReference type="Pfam" id="PF06723">
    <property type="entry name" value="MreB_Mbl"/>
    <property type="match status" value="1"/>
</dbReference>
<dbReference type="Gene3D" id="3.30.420.40">
    <property type="match status" value="1"/>
</dbReference>
<evidence type="ECO:0000313" key="2">
    <source>
        <dbReference type="Proteomes" id="UP000608513"/>
    </source>
</evidence>
<organism evidence="1 2">
    <name type="scientific">Ramlibacter cellulosilyticus</name>
    <dbReference type="NCBI Taxonomy" id="2764187"/>
    <lineage>
        <taxon>Bacteria</taxon>
        <taxon>Pseudomonadati</taxon>
        <taxon>Pseudomonadota</taxon>
        <taxon>Betaproteobacteria</taxon>
        <taxon>Burkholderiales</taxon>
        <taxon>Comamonadaceae</taxon>
        <taxon>Ramlibacter</taxon>
    </lineage>
</organism>
<evidence type="ECO:0000313" key="1">
    <source>
        <dbReference type="EMBL" id="MBC5786103.1"/>
    </source>
</evidence>
<comment type="caution">
    <text evidence="1">The sequence shown here is derived from an EMBL/GenBank/DDBJ whole genome shotgun (WGS) entry which is preliminary data.</text>
</comment>
<proteinExistence type="predicted"/>
<keyword evidence="2" id="KW-1185">Reference proteome</keyword>
<dbReference type="EMBL" id="JACORT010000014">
    <property type="protein sequence ID" value="MBC5786103.1"/>
    <property type="molecule type" value="Genomic_DNA"/>
</dbReference>
<dbReference type="AlphaFoldDB" id="A0A923SEA0"/>